<keyword evidence="1" id="KW-0812">Transmembrane</keyword>
<dbReference type="Proteomes" id="UP000790347">
    <property type="component" value="Unassembled WGS sequence"/>
</dbReference>
<reference evidence="2" key="1">
    <citation type="submission" date="2013-05" db="EMBL/GenBank/DDBJ databases">
        <authorList>
            <person name="Yim A.K.Y."/>
            <person name="Chan T.F."/>
            <person name="Ji K.M."/>
            <person name="Liu X.Y."/>
            <person name="Zhou J.W."/>
            <person name="Li R.Q."/>
            <person name="Yang K.Y."/>
            <person name="Li J."/>
            <person name="Li M."/>
            <person name="Law P.T.W."/>
            <person name="Wu Y.L."/>
            <person name="Cai Z.L."/>
            <person name="Qin H."/>
            <person name="Bao Y."/>
            <person name="Leung R.K.K."/>
            <person name="Ng P.K.S."/>
            <person name="Zou J."/>
            <person name="Zhong X.J."/>
            <person name="Ran P.X."/>
            <person name="Zhong N.S."/>
            <person name="Liu Z.G."/>
            <person name="Tsui S.K.W."/>
        </authorList>
    </citation>
    <scope>NUCLEOTIDE SEQUENCE</scope>
    <source>
        <strain evidence="2">Derf</strain>
        <tissue evidence="2">Whole organism</tissue>
    </source>
</reference>
<protein>
    <submittedName>
        <fullName evidence="2">Uncharacterized protein</fullName>
    </submittedName>
</protein>
<dbReference type="EMBL" id="ASGP02000001">
    <property type="protein sequence ID" value="KAH9529004.1"/>
    <property type="molecule type" value="Genomic_DNA"/>
</dbReference>
<keyword evidence="1" id="KW-0472">Membrane</keyword>
<evidence type="ECO:0000256" key="1">
    <source>
        <dbReference type="SAM" id="Phobius"/>
    </source>
</evidence>
<organism evidence="2 3">
    <name type="scientific">Dermatophagoides farinae</name>
    <name type="common">American house dust mite</name>
    <dbReference type="NCBI Taxonomy" id="6954"/>
    <lineage>
        <taxon>Eukaryota</taxon>
        <taxon>Metazoa</taxon>
        <taxon>Ecdysozoa</taxon>
        <taxon>Arthropoda</taxon>
        <taxon>Chelicerata</taxon>
        <taxon>Arachnida</taxon>
        <taxon>Acari</taxon>
        <taxon>Acariformes</taxon>
        <taxon>Sarcoptiformes</taxon>
        <taxon>Astigmata</taxon>
        <taxon>Psoroptidia</taxon>
        <taxon>Analgoidea</taxon>
        <taxon>Pyroglyphidae</taxon>
        <taxon>Dermatophagoidinae</taxon>
        <taxon>Dermatophagoides</taxon>
    </lineage>
</organism>
<keyword evidence="1" id="KW-1133">Transmembrane helix</keyword>
<keyword evidence="3" id="KW-1185">Reference proteome</keyword>
<evidence type="ECO:0000313" key="3">
    <source>
        <dbReference type="Proteomes" id="UP000790347"/>
    </source>
</evidence>
<sequence>MEFEYSKNHKSLASLFAFIDIERNLDYRMSSYNKGYHHNKKPNYRTNMNILNPNLLFLNKLCICQLFFISTAFNFIRWH</sequence>
<proteinExistence type="predicted"/>
<gene>
    <name evidence="2" type="ORF">DERF_002913</name>
</gene>
<evidence type="ECO:0000313" key="2">
    <source>
        <dbReference type="EMBL" id="KAH9529004.1"/>
    </source>
</evidence>
<name>A0A922IG84_DERFA</name>
<reference evidence="2" key="2">
    <citation type="journal article" date="2022" name="Res Sq">
        <title>Comparative Genomics Reveals Insights into the Divergent Evolution of Astigmatic Mites and Household Pest Adaptations.</title>
        <authorList>
            <person name="Xiong Q."/>
            <person name="Wan A.T.-Y."/>
            <person name="Liu X.-Y."/>
            <person name="Fung C.S.-H."/>
            <person name="Xiao X."/>
            <person name="Malainual N."/>
            <person name="Hou J."/>
            <person name="Wang L."/>
            <person name="Wang M."/>
            <person name="Yang K."/>
            <person name="Cui Y."/>
            <person name="Leung E."/>
            <person name="Nong W."/>
            <person name="Shin S.-K."/>
            <person name="Au S."/>
            <person name="Jeong K.Y."/>
            <person name="Chew F.T."/>
            <person name="Hui J."/>
            <person name="Leung T.F."/>
            <person name="Tungtrongchitr A."/>
            <person name="Zhong N."/>
            <person name="Liu Z."/>
            <person name="Tsui S."/>
        </authorList>
    </citation>
    <scope>NUCLEOTIDE SEQUENCE</scope>
    <source>
        <strain evidence="2">Derf</strain>
        <tissue evidence="2">Whole organism</tissue>
    </source>
</reference>
<accession>A0A922IG84</accession>
<feature type="transmembrane region" description="Helical" evidence="1">
    <location>
        <begin position="55"/>
        <end position="76"/>
    </location>
</feature>
<dbReference type="AlphaFoldDB" id="A0A922IG84"/>
<comment type="caution">
    <text evidence="2">The sequence shown here is derived from an EMBL/GenBank/DDBJ whole genome shotgun (WGS) entry which is preliminary data.</text>
</comment>